<dbReference type="PANTHER" id="PTHR31344:SF0">
    <property type="entry name" value="NUCLEAR PORE COMPLEX PROTEIN NUP205"/>
    <property type="match status" value="1"/>
</dbReference>
<keyword evidence="4" id="KW-0539">Nucleus</keyword>
<dbReference type="OMA" id="IMAHERE"/>
<evidence type="ECO:0000256" key="1">
    <source>
        <dbReference type="ARBA" id="ARBA00004123"/>
    </source>
</evidence>
<dbReference type="EMBL" id="AMQM01000140">
    <property type="status" value="NOT_ANNOTATED_CDS"/>
    <property type="molecule type" value="Genomic_DNA"/>
</dbReference>
<accession>T1FPE9</accession>
<sequence length="513" mass="57816">MWLAGTAIYLELFPLESCKAKSTTDRNAVISASNQGLHIDGQSTTQILTADMIAEVLTISELFDLNEVAAVDLLLTGMNQQSYFPSLPHGLIAVLLYFDGKAALALCLKMLMQAREGRTWLATNLTSELSAVIHEFTLLAKFNEVDLLPRLQLPEFRAIGPPKHKHQVLEKIRLINSSLSSSLFYLSCQSGLTRHETLLLLGWLSTNQQETPSSALSDTTLAILMSLLYAIDARILDQGDSETWINVLPLLNDELFIPDVSKEIMSDKVWCGCPAIKAVVQFAWALSLLQMSSYIDLENMMDLIDGYIDYSISCDVFSTIKNHILTNESFFKEEYYVRKIHNLITDFIILLPVKVKEMRSQADESSRIILARQQENLDIPDNLPKDFQCFMELIHDIYTQDPLNLTLSNEYWCLSDMMANQQHQLSASFNSSFQASQLVQRQVTLFKFIRLAGDMLTPPLYVPYMNMLTGLSGNQQSAHCCFNLLSLNASATGSHSSIVSWEHFLISLNNYYT</sequence>
<dbReference type="PANTHER" id="PTHR31344">
    <property type="entry name" value="NUCLEAR PORE COMPLEX PROTEIN NUP205"/>
    <property type="match status" value="1"/>
</dbReference>
<evidence type="ECO:0000256" key="3">
    <source>
        <dbReference type="ARBA" id="ARBA00022448"/>
    </source>
</evidence>
<dbReference type="AlphaFoldDB" id="T1FPE9"/>
<dbReference type="Proteomes" id="UP000015101">
    <property type="component" value="Unassembled WGS sequence"/>
</dbReference>
<evidence type="ECO:0000313" key="7">
    <source>
        <dbReference type="Proteomes" id="UP000015101"/>
    </source>
</evidence>
<dbReference type="EMBL" id="KB095811">
    <property type="protein sequence ID" value="ESO12326.1"/>
    <property type="molecule type" value="Genomic_DNA"/>
</dbReference>
<reference evidence="6" key="3">
    <citation type="submission" date="2015-06" db="UniProtKB">
        <authorList>
            <consortium name="EnsemblMetazoa"/>
        </authorList>
    </citation>
    <scope>IDENTIFICATION</scope>
</reference>
<organism evidence="6 7">
    <name type="scientific">Helobdella robusta</name>
    <name type="common">Californian leech</name>
    <dbReference type="NCBI Taxonomy" id="6412"/>
    <lineage>
        <taxon>Eukaryota</taxon>
        <taxon>Metazoa</taxon>
        <taxon>Spiralia</taxon>
        <taxon>Lophotrochozoa</taxon>
        <taxon>Annelida</taxon>
        <taxon>Clitellata</taxon>
        <taxon>Hirudinea</taxon>
        <taxon>Rhynchobdellida</taxon>
        <taxon>Glossiphoniidae</taxon>
        <taxon>Helobdella</taxon>
    </lineage>
</organism>
<dbReference type="KEGG" id="hro:HELRODRAFT_187833"/>
<protein>
    <submittedName>
        <fullName evidence="5 6">Uncharacterized protein</fullName>
    </submittedName>
</protein>
<evidence type="ECO:0000256" key="2">
    <source>
        <dbReference type="ARBA" id="ARBA00005892"/>
    </source>
</evidence>
<dbReference type="HOGENOM" id="CLU_531665_0_0_1"/>
<gene>
    <name evidence="6" type="primary">20210696</name>
    <name evidence="5" type="ORF">HELRODRAFT_187833</name>
</gene>
<keyword evidence="7" id="KW-1185">Reference proteome</keyword>
<dbReference type="eggNOG" id="KOG1835">
    <property type="taxonomic scope" value="Eukaryota"/>
</dbReference>
<evidence type="ECO:0000313" key="5">
    <source>
        <dbReference type="EMBL" id="ESO12326.1"/>
    </source>
</evidence>
<dbReference type="EnsemblMetazoa" id="HelroT187833">
    <property type="protein sequence ID" value="HelroP187833"/>
    <property type="gene ID" value="HelroG187833"/>
</dbReference>
<dbReference type="STRING" id="6412.T1FPE9"/>
<dbReference type="Pfam" id="PF11894">
    <property type="entry name" value="Nup192"/>
    <property type="match status" value="1"/>
</dbReference>
<reference evidence="5 7" key="2">
    <citation type="journal article" date="2013" name="Nature">
        <title>Insights into bilaterian evolution from three spiralian genomes.</title>
        <authorList>
            <person name="Simakov O."/>
            <person name="Marletaz F."/>
            <person name="Cho S.J."/>
            <person name="Edsinger-Gonzales E."/>
            <person name="Havlak P."/>
            <person name="Hellsten U."/>
            <person name="Kuo D.H."/>
            <person name="Larsson T."/>
            <person name="Lv J."/>
            <person name="Arendt D."/>
            <person name="Savage R."/>
            <person name="Osoegawa K."/>
            <person name="de Jong P."/>
            <person name="Grimwood J."/>
            <person name="Chapman J.A."/>
            <person name="Shapiro H."/>
            <person name="Aerts A."/>
            <person name="Otillar R.P."/>
            <person name="Terry A.Y."/>
            <person name="Boore J.L."/>
            <person name="Grigoriev I.V."/>
            <person name="Lindberg D.R."/>
            <person name="Seaver E.C."/>
            <person name="Weisblat D.A."/>
            <person name="Putnam N.H."/>
            <person name="Rokhsar D.S."/>
        </authorList>
    </citation>
    <scope>NUCLEOTIDE SEQUENCE</scope>
</reference>
<dbReference type="GeneID" id="20210696"/>
<name>T1FPE9_HELRO</name>
<evidence type="ECO:0000256" key="4">
    <source>
        <dbReference type="ARBA" id="ARBA00023242"/>
    </source>
</evidence>
<dbReference type="GO" id="GO:0005643">
    <property type="term" value="C:nuclear pore"/>
    <property type="evidence" value="ECO:0007669"/>
    <property type="project" value="InterPro"/>
</dbReference>
<dbReference type="RefSeq" id="XP_009009046.1">
    <property type="nucleotide sequence ID" value="XM_009010798.1"/>
</dbReference>
<comment type="subcellular location">
    <subcellularLocation>
        <location evidence="1">Nucleus</location>
    </subcellularLocation>
</comment>
<dbReference type="CTD" id="20210696"/>
<dbReference type="InParanoid" id="T1FPE9"/>
<evidence type="ECO:0000313" key="6">
    <source>
        <dbReference type="EnsemblMetazoa" id="HelroP187833"/>
    </source>
</evidence>
<dbReference type="OrthoDB" id="2019644at2759"/>
<keyword evidence="3" id="KW-0813">Transport</keyword>
<dbReference type="InterPro" id="IPR021827">
    <property type="entry name" value="Nup186/Nup192/Nup205"/>
</dbReference>
<comment type="similarity">
    <text evidence="2">Belongs to the NUP186/NUP192/NUP205 family.</text>
</comment>
<reference evidence="7" key="1">
    <citation type="submission" date="2012-12" db="EMBL/GenBank/DDBJ databases">
        <authorList>
            <person name="Hellsten U."/>
            <person name="Grimwood J."/>
            <person name="Chapman J.A."/>
            <person name="Shapiro H."/>
            <person name="Aerts A."/>
            <person name="Otillar R.P."/>
            <person name="Terry A.Y."/>
            <person name="Boore J.L."/>
            <person name="Simakov O."/>
            <person name="Marletaz F."/>
            <person name="Cho S.-J."/>
            <person name="Edsinger-Gonzales E."/>
            <person name="Havlak P."/>
            <person name="Kuo D.-H."/>
            <person name="Larsson T."/>
            <person name="Lv J."/>
            <person name="Arendt D."/>
            <person name="Savage R."/>
            <person name="Osoegawa K."/>
            <person name="de Jong P."/>
            <person name="Lindberg D.R."/>
            <person name="Seaver E.C."/>
            <person name="Weisblat D.A."/>
            <person name="Putnam N.H."/>
            <person name="Grigoriev I.V."/>
            <person name="Rokhsar D.S."/>
        </authorList>
    </citation>
    <scope>NUCLEOTIDE SEQUENCE</scope>
</reference>
<proteinExistence type="inferred from homology"/>